<name>F8ADV2_THEID</name>
<dbReference type="PANTHER" id="PTHR33525">
    <property type="match status" value="1"/>
</dbReference>
<dbReference type="PANTHER" id="PTHR33525:SF3">
    <property type="entry name" value="RIBONUCLEASE Y"/>
    <property type="match status" value="1"/>
</dbReference>
<reference evidence="2 3" key="2">
    <citation type="journal article" date="2012" name="Stand. Genomic Sci.">
        <title>Complete genome sequence of the thermophilic sulfate-reducing ocean bacterium Thermodesulfatator indicus type strain (CIR29812(T)).</title>
        <authorList>
            <person name="Anderson I."/>
            <person name="Saunders E."/>
            <person name="Lapidus A."/>
            <person name="Nolan M."/>
            <person name="Lucas S."/>
            <person name="Tice H."/>
            <person name="Del Rio T.G."/>
            <person name="Cheng J.F."/>
            <person name="Han C."/>
            <person name="Tapia R."/>
            <person name="Goodwin L.A."/>
            <person name="Pitluck S."/>
            <person name="Liolios K."/>
            <person name="Mavromatis K."/>
            <person name="Pagani I."/>
            <person name="Ivanova N."/>
            <person name="Mikhailova N."/>
            <person name="Pati A."/>
            <person name="Chen A."/>
            <person name="Palaniappan K."/>
            <person name="Land M."/>
            <person name="Hauser L."/>
            <person name="Jeffries C.D."/>
            <person name="Chang Y.J."/>
            <person name="Brambilla E.M."/>
            <person name="Rohde M."/>
            <person name="Spring S."/>
            <person name="Goker M."/>
            <person name="Detter J.C."/>
            <person name="Woyke T."/>
            <person name="Bristow J."/>
            <person name="Eisen J.A."/>
            <person name="Markowitz V."/>
            <person name="Hugenholtz P."/>
            <person name="Kyrpides N.C."/>
            <person name="Klenk H.P."/>
        </authorList>
    </citation>
    <scope>NUCLEOTIDE SEQUENCE [LARGE SCALE GENOMIC DNA]</scope>
    <source>
        <strain evidence="3">DSM 15286 / JCM 11887 / CIR29812</strain>
    </source>
</reference>
<dbReference type="InParanoid" id="F8ADV2"/>
<dbReference type="RefSeq" id="WP_013908799.1">
    <property type="nucleotide sequence ID" value="NC_015681.1"/>
</dbReference>
<dbReference type="Gene3D" id="1.10.3210.10">
    <property type="entry name" value="Hypothetical protein af1432"/>
    <property type="match status" value="1"/>
</dbReference>
<dbReference type="HOGENOM" id="CLU_713576_0_0_0"/>
<dbReference type="STRING" id="667014.Thein_2215"/>
<proteinExistence type="predicted"/>
<sequence>MKAETLRLINKYKRTANLPSFEETALALERLRLEYYPTTERMVRIVLLDPGLCCQLLRTGNSVFYNPMGLPMKTISRVISLLGYENLKSLAKGPHFSKEDLKNKELSRELAISILAAHFAGKAALKKNLNAEEAYLATLLKRLGRLILLLYSPEYYEKIKSLPPRQRKEAFYVVGEKLAKQWNFPEFILNNLEGREVFIRPKRLEHLCLYADLMAAGIVAEKGPLGWENLFHSLDEVDEVIKNFSKNAGHLPDPILSQLKIEISAKPSLSDVKVGPYLPEEALNLAQKFLTSLCEELSAEGQLIYREGERFFQMDSQGEKEIKEGSFKRFLMSNEIVAYDGRVYLPVAFHKLPAILMVIDYQKPLSNEELYGLRFIKRTLEDLLEKL</sequence>
<gene>
    <name evidence="2" type="ordered locus">Thein_2215</name>
</gene>
<protein>
    <submittedName>
        <fullName evidence="2">Signal transduction protein</fullName>
    </submittedName>
</protein>
<dbReference type="OrthoDB" id="9778757at2"/>
<dbReference type="PROSITE" id="PS51833">
    <property type="entry name" value="HDOD"/>
    <property type="match status" value="1"/>
</dbReference>
<dbReference type="PaxDb" id="667014-Thein_2215"/>
<keyword evidence="3" id="KW-1185">Reference proteome</keyword>
<organism evidence="2 3">
    <name type="scientific">Thermodesulfatator indicus (strain DSM 15286 / JCM 11887 / CIR29812)</name>
    <dbReference type="NCBI Taxonomy" id="667014"/>
    <lineage>
        <taxon>Bacteria</taxon>
        <taxon>Pseudomonadati</taxon>
        <taxon>Thermodesulfobacteriota</taxon>
        <taxon>Thermodesulfobacteria</taxon>
        <taxon>Thermodesulfobacteriales</taxon>
        <taxon>Thermodesulfatatoraceae</taxon>
        <taxon>Thermodesulfatator</taxon>
    </lineage>
</organism>
<dbReference type="EMBL" id="CP002683">
    <property type="protein sequence ID" value="AEH46063.1"/>
    <property type="molecule type" value="Genomic_DNA"/>
</dbReference>
<dbReference type="Pfam" id="PF08668">
    <property type="entry name" value="HDOD"/>
    <property type="match status" value="1"/>
</dbReference>
<dbReference type="InterPro" id="IPR013976">
    <property type="entry name" value="HDOD"/>
</dbReference>
<dbReference type="AlphaFoldDB" id="F8ADV2"/>
<evidence type="ECO:0000259" key="1">
    <source>
        <dbReference type="PROSITE" id="PS51833"/>
    </source>
</evidence>
<dbReference type="KEGG" id="tid:Thein_2215"/>
<feature type="domain" description="HDOD" evidence="1">
    <location>
        <begin position="18"/>
        <end position="198"/>
    </location>
</feature>
<dbReference type="Proteomes" id="UP000006793">
    <property type="component" value="Chromosome"/>
</dbReference>
<accession>F8ADV2</accession>
<evidence type="ECO:0000313" key="3">
    <source>
        <dbReference type="Proteomes" id="UP000006793"/>
    </source>
</evidence>
<dbReference type="InterPro" id="IPR052340">
    <property type="entry name" value="RNase_Y/CdgJ"/>
</dbReference>
<dbReference type="SUPFAM" id="SSF109604">
    <property type="entry name" value="HD-domain/PDEase-like"/>
    <property type="match status" value="1"/>
</dbReference>
<reference evidence="3" key="1">
    <citation type="submission" date="2011-04" db="EMBL/GenBank/DDBJ databases">
        <title>The complete genome of Thermodesulfatator indicus DSM 15286.</title>
        <authorList>
            <person name="Lucas S."/>
            <person name="Copeland A."/>
            <person name="Lapidus A."/>
            <person name="Bruce D."/>
            <person name="Goodwin L."/>
            <person name="Pitluck S."/>
            <person name="Peters L."/>
            <person name="Kyrpides N."/>
            <person name="Mavromatis K."/>
            <person name="Pagani I."/>
            <person name="Ivanova N."/>
            <person name="Saunders L."/>
            <person name="Detter J.C."/>
            <person name="Tapia R."/>
            <person name="Han C."/>
            <person name="Land M."/>
            <person name="Hauser L."/>
            <person name="Markowitz V."/>
            <person name="Cheng J.-F."/>
            <person name="Hugenholtz P."/>
            <person name="Woyke T."/>
            <person name="Wu D."/>
            <person name="Spring S."/>
            <person name="Schroeder M."/>
            <person name="Brambilla E."/>
            <person name="Klenk H.-P."/>
            <person name="Eisen J.A."/>
        </authorList>
    </citation>
    <scope>NUCLEOTIDE SEQUENCE [LARGE SCALE GENOMIC DNA]</scope>
    <source>
        <strain evidence="3">DSM 15286 / JCM 11887 / CIR29812</strain>
    </source>
</reference>
<dbReference type="eggNOG" id="COG1639">
    <property type="taxonomic scope" value="Bacteria"/>
</dbReference>
<evidence type="ECO:0000313" key="2">
    <source>
        <dbReference type="EMBL" id="AEH46063.1"/>
    </source>
</evidence>